<evidence type="ECO:0000256" key="1">
    <source>
        <dbReference type="SAM" id="Phobius"/>
    </source>
</evidence>
<sequence length="103" mass="11454">MKLSLEVQRKFSQEQTLPRLCGPSTASALAFSVLSLSCRILTVSAAHSVWRRNKFRSDLTPFYIVLGIMCCTASMCLPLTKALHRNPSKKSWKGSISRLLKPG</sequence>
<accession>A0A2H3CC14</accession>
<organism evidence="2 3">
    <name type="scientific">Armillaria gallica</name>
    <name type="common">Bulbous honey fungus</name>
    <name type="synonym">Armillaria bulbosa</name>
    <dbReference type="NCBI Taxonomy" id="47427"/>
    <lineage>
        <taxon>Eukaryota</taxon>
        <taxon>Fungi</taxon>
        <taxon>Dikarya</taxon>
        <taxon>Basidiomycota</taxon>
        <taxon>Agaricomycotina</taxon>
        <taxon>Agaricomycetes</taxon>
        <taxon>Agaricomycetidae</taxon>
        <taxon>Agaricales</taxon>
        <taxon>Marasmiineae</taxon>
        <taxon>Physalacriaceae</taxon>
        <taxon>Armillaria</taxon>
    </lineage>
</organism>
<keyword evidence="1" id="KW-0472">Membrane</keyword>
<gene>
    <name evidence="2" type="ORF">ARMGADRAFT_826652</name>
</gene>
<protein>
    <submittedName>
        <fullName evidence="2">Uncharacterized protein</fullName>
    </submittedName>
</protein>
<name>A0A2H3CC14_ARMGA</name>
<dbReference type="OrthoDB" id="10557791at2759"/>
<proteinExistence type="predicted"/>
<keyword evidence="3" id="KW-1185">Reference proteome</keyword>
<dbReference type="InParanoid" id="A0A2H3CC14"/>
<dbReference type="Proteomes" id="UP000217790">
    <property type="component" value="Unassembled WGS sequence"/>
</dbReference>
<keyword evidence="1" id="KW-0812">Transmembrane</keyword>
<dbReference type="EMBL" id="KZ293742">
    <property type="protein sequence ID" value="PBK80609.1"/>
    <property type="molecule type" value="Genomic_DNA"/>
</dbReference>
<evidence type="ECO:0000313" key="3">
    <source>
        <dbReference type="Proteomes" id="UP000217790"/>
    </source>
</evidence>
<feature type="transmembrane region" description="Helical" evidence="1">
    <location>
        <begin position="62"/>
        <end position="83"/>
    </location>
</feature>
<keyword evidence="1" id="KW-1133">Transmembrane helix</keyword>
<dbReference type="AlphaFoldDB" id="A0A2H3CC14"/>
<evidence type="ECO:0000313" key="2">
    <source>
        <dbReference type="EMBL" id="PBK80609.1"/>
    </source>
</evidence>
<reference evidence="3" key="1">
    <citation type="journal article" date="2017" name="Nat. Ecol. Evol.">
        <title>Genome expansion and lineage-specific genetic innovations in the forest pathogenic fungi Armillaria.</title>
        <authorList>
            <person name="Sipos G."/>
            <person name="Prasanna A.N."/>
            <person name="Walter M.C."/>
            <person name="O'Connor E."/>
            <person name="Balint B."/>
            <person name="Krizsan K."/>
            <person name="Kiss B."/>
            <person name="Hess J."/>
            <person name="Varga T."/>
            <person name="Slot J."/>
            <person name="Riley R."/>
            <person name="Boka B."/>
            <person name="Rigling D."/>
            <person name="Barry K."/>
            <person name="Lee J."/>
            <person name="Mihaltcheva S."/>
            <person name="LaButti K."/>
            <person name="Lipzen A."/>
            <person name="Waldron R."/>
            <person name="Moloney N.M."/>
            <person name="Sperisen C."/>
            <person name="Kredics L."/>
            <person name="Vagvoelgyi C."/>
            <person name="Patrignani A."/>
            <person name="Fitzpatrick D."/>
            <person name="Nagy I."/>
            <person name="Doyle S."/>
            <person name="Anderson J.B."/>
            <person name="Grigoriev I.V."/>
            <person name="Gueldener U."/>
            <person name="Muensterkoetter M."/>
            <person name="Nagy L.G."/>
        </authorList>
    </citation>
    <scope>NUCLEOTIDE SEQUENCE [LARGE SCALE GENOMIC DNA]</scope>
    <source>
        <strain evidence="3">Ar21-2</strain>
    </source>
</reference>